<evidence type="ECO:0000256" key="1">
    <source>
        <dbReference type="SAM" id="MobiDB-lite"/>
    </source>
</evidence>
<feature type="compositionally biased region" description="Acidic residues" evidence="1">
    <location>
        <begin position="55"/>
        <end position="65"/>
    </location>
</feature>
<dbReference type="InterPro" id="IPR039424">
    <property type="entry name" value="SBP_5"/>
</dbReference>
<dbReference type="GO" id="GO:0042597">
    <property type="term" value="C:periplasmic space"/>
    <property type="evidence" value="ECO:0007669"/>
    <property type="project" value="UniProtKB-ARBA"/>
</dbReference>
<evidence type="ECO:0000313" key="3">
    <source>
        <dbReference type="EMBL" id="ROR71945.1"/>
    </source>
</evidence>
<proteinExistence type="predicted"/>
<dbReference type="AlphaFoldDB" id="A0A3N2B9K7"/>
<dbReference type="Pfam" id="PF00496">
    <property type="entry name" value="SBP_bac_5"/>
    <property type="match status" value="1"/>
</dbReference>
<dbReference type="Gene3D" id="3.40.190.10">
    <property type="entry name" value="Periplasmic binding protein-like II"/>
    <property type="match status" value="1"/>
</dbReference>
<feature type="domain" description="Solute-binding protein family 5" evidence="2">
    <location>
        <begin position="109"/>
        <end position="434"/>
    </location>
</feature>
<dbReference type="Gene3D" id="3.10.105.10">
    <property type="entry name" value="Dipeptide-binding Protein, Domain 3"/>
    <property type="match status" value="1"/>
</dbReference>
<keyword evidence="4" id="KW-1185">Reference proteome</keyword>
<dbReference type="InterPro" id="IPR000914">
    <property type="entry name" value="SBP_5_dom"/>
</dbReference>
<dbReference type="InterPro" id="IPR030678">
    <property type="entry name" value="Peptide/Ni-bd"/>
</dbReference>
<comment type="caution">
    <text evidence="3">The sequence shown here is derived from an EMBL/GenBank/DDBJ whole genome shotgun (WGS) entry which is preliminary data.</text>
</comment>
<dbReference type="SUPFAM" id="SSF53850">
    <property type="entry name" value="Periplasmic binding protein-like II"/>
    <property type="match status" value="1"/>
</dbReference>
<dbReference type="Gene3D" id="3.90.76.10">
    <property type="entry name" value="Dipeptide-binding Protein, Domain 1"/>
    <property type="match status" value="1"/>
</dbReference>
<accession>A0A3N2B9K7</accession>
<protein>
    <submittedName>
        <fullName evidence="3">Peptide/nickel transport system substrate-binding protein</fullName>
    </submittedName>
</protein>
<dbReference type="EMBL" id="RKHK01000001">
    <property type="protein sequence ID" value="ROR71945.1"/>
    <property type="molecule type" value="Genomic_DNA"/>
</dbReference>
<sequence>MAPAVQIRTPPLARKQHPLTRTSLRLGTLAAAAALVLTACGESAEPPAETSPTEGNDDATTEELSPEIIIGSTNEPSTLERNRGGTSGVRQTMTRNVYESLGGIDVDGEIYPALAEDWSISEDGLTYTFDLREDVTFHDGTPFTSADVVWSLSEIIAEESGSARRGDLLVMEEITAVDEHTVEIQLSEPSRSLIFNIASETIVKDGDLELTADNGTGPYRFVEWVQGSFLTLERYDDYWGEPALNEGVTFEFFTDTTALNNALATGRLDLVIAQDSPDQLAQFEDNPDFVVTEGTSTTKQLWAFNNSIEPFGDTRVRQALYRAIDREAILDAVWAGRGQLIGSMVPPADPWYVDLAGVHAYDPDSARELLEEAGVENLSITVDYIAGDVTEIVAQQLQSDLAAIDVTLNLNPIDSAVWYERIYTNHDFETTIQSHVNPRDVLWYANPDFYWGYDSADFQELVARAEAASSDDEQVDLLRAANELLAEDAASAWLYLVPQIRVAAAGVSGFSENQATEAFYVAEIVKES</sequence>
<reference evidence="3 4" key="1">
    <citation type="submission" date="2018-11" db="EMBL/GenBank/DDBJ databases">
        <title>Sequencing the genomes of 1000 actinobacteria strains.</title>
        <authorList>
            <person name="Klenk H.-P."/>
        </authorList>
    </citation>
    <scope>NUCLEOTIDE SEQUENCE [LARGE SCALE GENOMIC DNA]</scope>
    <source>
        <strain evidence="3 4">DSM 11294</strain>
    </source>
</reference>
<feature type="region of interest" description="Disordered" evidence="1">
    <location>
        <begin position="42"/>
        <end position="88"/>
    </location>
</feature>
<dbReference type="PIRSF" id="PIRSF002741">
    <property type="entry name" value="MppA"/>
    <property type="match status" value="1"/>
</dbReference>
<evidence type="ECO:0000313" key="4">
    <source>
        <dbReference type="Proteomes" id="UP000280668"/>
    </source>
</evidence>
<evidence type="ECO:0000259" key="2">
    <source>
        <dbReference type="Pfam" id="PF00496"/>
    </source>
</evidence>
<dbReference type="GO" id="GO:0015833">
    <property type="term" value="P:peptide transport"/>
    <property type="evidence" value="ECO:0007669"/>
    <property type="project" value="TreeGrafter"/>
</dbReference>
<dbReference type="OrthoDB" id="9796817at2"/>
<dbReference type="Proteomes" id="UP000280668">
    <property type="component" value="Unassembled WGS sequence"/>
</dbReference>
<dbReference type="PANTHER" id="PTHR30290">
    <property type="entry name" value="PERIPLASMIC BINDING COMPONENT OF ABC TRANSPORTER"/>
    <property type="match status" value="1"/>
</dbReference>
<gene>
    <name evidence="3" type="ORF">EDD31_0284</name>
</gene>
<organism evidence="3 4">
    <name type="scientific">Bogoriella caseilytica</name>
    <dbReference type="NCBI Taxonomy" id="56055"/>
    <lineage>
        <taxon>Bacteria</taxon>
        <taxon>Bacillati</taxon>
        <taxon>Actinomycetota</taxon>
        <taxon>Actinomycetes</taxon>
        <taxon>Micrococcales</taxon>
        <taxon>Bogoriellaceae</taxon>
        <taxon>Bogoriella</taxon>
    </lineage>
</organism>
<name>A0A3N2B9K7_9MICO</name>
<dbReference type="GO" id="GO:0043190">
    <property type="term" value="C:ATP-binding cassette (ABC) transporter complex"/>
    <property type="evidence" value="ECO:0007669"/>
    <property type="project" value="InterPro"/>
</dbReference>
<dbReference type="GO" id="GO:1904680">
    <property type="term" value="F:peptide transmembrane transporter activity"/>
    <property type="evidence" value="ECO:0007669"/>
    <property type="project" value="TreeGrafter"/>
</dbReference>